<feature type="transmembrane region" description="Helical" evidence="1">
    <location>
        <begin position="190"/>
        <end position="211"/>
    </location>
</feature>
<feature type="signal peptide" evidence="2">
    <location>
        <begin position="1"/>
        <end position="26"/>
    </location>
</feature>
<feature type="transmembrane region" description="Helical" evidence="1">
    <location>
        <begin position="223"/>
        <end position="249"/>
    </location>
</feature>
<evidence type="ECO:0000313" key="4">
    <source>
        <dbReference type="Proteomes" id="UP000777438"/>
    </source>
</evidence>
<feature type="transmembrane region" description="Helical" evidence="1">
    <location>
        <begin position="269"/>
        <end position="293"/>
    </location>
</feature>
<proteinExistence type="predicted"/>
<dbReference type="OrthoDB" id="5086004at2759"/>
<evidence type="ECO:0000256" key="1">
    <source>
        <dbReference type="SAM" id="Phobius"/>
    </source>
</evidence>
<protein>
    <submittedName>
        <fullName evidence="3">Uncharacterized protein</fullName>
    </submittedName>
</protein>
<gene>
    <name evidence="3" type="ORF">B0T10DRAFT_564924</name>
</gene>
<keyword evidence="2" id="KW-0732">Signal</keyword>
<evidence type="ECO:0000313" key="3">
    <source>
        <dbReference type="EMBL" id="KAH6883882.1"/>
    </source>
</evidence>
<keyword evidence="1" id="KW-0812">Transmembrane</keyword>
<name>A0A9P9AKY3_9HYPO</name>
<accession>A0A9P9AKY3</accession>
<organism evidence="3 4">
    <name type="scientific">Thelonectria olida</name>
    <dbReference type="NCBI Taxonomy" id="1576542"/>
    <lineage>
        <taxon>Eukaryota</taxon>
        <taxon>Fungi</taxon>
        <taxon>Dikarya</taxon>
        <taxon>Ascomycota</taxon>
        <taxon>Pezizomycotina</taxon>
        <taxon>Sordariomycetes</taxon>
        <taxon>Hypocreomycetidae</taxon>
        <taxon>Hypocreales</taxon>
        <taxon>Nectriaceae</taxon>
        <taxon>Thelonectria</taxon>
    </lineage>
</organism>
<keyword evidence="4" id="KW-1185">Reference proteome</keyword>
<dbReference type="Proteomes" id="UP000777438">
    <property type="component" value="Unassembled WGS sequence"/>
</dbReference>
<sequence length="294" mass="31575">MGGEKWMNHCISVFLGLASICSLALGIQALSNEQNIKSGIATLQFQLSTNLTDAIHAKRAPQNQDLLNTIQTAADKFPGAASHFESVASAAATSIPNIIKDIPDQVDSIPDLFNGIPELIEELFPKNCSVGTGKFCVGLSSNISCSNLPLNMTDIIPPDILKSLGETFDIIRALDTALTKITAPYFRDTLIVGMVSSFVSVFVLITSLYGWPSCFRGSIVRPGALCAAVYLVFGLILGVPFFIPTIILHILRSKLEQLPSWIQVQQGNVYGLCLGCLCCSLVIVIMGIVTPFVP</sequence>
<reference evidence="3 4" key="1">
    <citation type="journal article" date="2021" name="Nat. Commun.">
        <title>Genetic determinants of endophytism in the Arabidopsis root mycobiome.</title>
        <authorList>
            <person name="Mesny F."/>
            <person name="Miyauchi S."/>
            <person name="Thiergart T."/>
            <person name="Pickel B."/>
            <person name="Atanasova L."/>
            <person name="Karlsson M."/>
            <person name="Huettel B."/>
            <person name="Barry K.W."/>
            <person name="Haridas S."/>
            <person name="Chen C."/>
            <person name="Bauer D."/>
            <person name="Andreopoulos W."/>
            <person name="Pangilinan J."/>
            <person name="LaButti K."/>
            <person name="Riley R."/>
            <person name="Lipzen A."/>
            <person name="Clum A."/>
            <person name="Drula E."/>
            <person name="Henrissat B."/>
            <person name="Kohler A."/>
            <person name="Grigoriev I.V."/>
            <person name="Martin F.M."/>
            <person name="Hacquard S."/>
        </authorList>
    </citation>
    <scope>NUCLEOTIDE SEQUENCE [LARGE SCALE GENOMIC DNA]</scope>
    <source>
        <strain evidence="3 4">MPI-CAGE-CH-0241</strain>
    </source>
</reference>
<evidence type="ECO:0000256" key="2">
    <source>
        <dbReference type="SAM" id="SignalP"/>
    </source>
</evidence>
<keyword evidence="1" id="KW-1133">Transmembrane helix</keyword>
<keyword evidence="1" id="KW-0472">Membrane</keyword>
<dbReference type="EMBL" id="JAGPYM010000022">
    <property type="protein sequence ID" value="KAH6883882.1"/>
    <property type="molecule type" value="Genomic_DNA"/>
</dbReference>
<feature type="chain" id="PRO_5040416713" evidence="2">
    <location>
        <begin position="27"/>
        <end position="294"/>
    </location>
</feature>
<dbReference type="AlphaFoldDB" id="A0A9P9AKY3"/>
<comment type="caution">
    <text evidence="3">The sequence shown here is derived from an EMBL/GenBank/DDBJ whole genome shotgun (WGS) entry which is preliminary data.</text>
</comment>